<feature type="transmembrane region" description="Helical" evidence="5">
    <location>
        <begin position="120"/>
        <end position="144"/>
    </location>
</feature>
<keyword evidence="2 5" id="KW-0812">Transmembrane</keyword>
<feature type="transmembrane region" description="Helical" evidence="5">
    <location>
        <begin position="156"/>
        <end position="176"/>
    </location>
</feature>
<dbReference type="InterPro" id="IPR007016">
    <property type="entry name" value="O-antigen_ligase-rel_domated"/>
</dbReference>
<evidence type="ECO:0000256" key="4">
    <source>
        <dbReference type="ARBA" id="ARBA00023136"/>
    </source>
</evidence>
<proteinExistence type="predicted"/>
<feature type="transmembrane region" description="Helical" evidence="5">
    <location>
        <begin position="356"/>
        <end position="378"/>
    </location>
</feature>
<protein>
    <recommendedName>
        <fullName evidence="6">O-antigen ligase-related domain-containing protein</fullName>
    </recommendedName>
</protein>
<evidence type="ECO:0000256" key="2">
    <source>
        <dbReference type="ARBA" id="ARBA00022692"/>
    </source>
</evidence>
<comment type="subcellular location">
    <subcellularLocation>
        <location evidence="1">Membrane</location>
        <topology evidence="1">Multi-pass membrane protein</topology>
    </subcellularLocation>
</comment>
<evidence type="ECO:0000256" key="1">
    <source>
        <dbReference type="ARBA" id="ARBA00004141"/>
    </source>
</evidence>
<feature type="transmembrane region" description="Helical" evidence="5">
    <location>
        <begin position="57"/>
        <end position="83"/>
    </location>
</feature>
<dbReference type="Proteomes" id="UP000677436">
    <property type="component" value="Chromosome"/>
</dbReference>
<reference evidence="7" key="2">
    <citation type="journal article" date="2021" name="Microbiol. Resour. Announc.">
        <title>Complete Genome Sequence of Polycladomyces abyssicola JIR-001T, Isolated from Hemipelagic Sediment in Deep Seawater.</title>
        <authorList>
            <person name="Tsubouchi T."/>
            <person name="Kaneko Y."/>
        </authorList>
    </citation>
    <scope>NUCLEOTIDE SEQUENCE</scope>
    <source>
        <strain evidence="7">JIR-001</strain>
    </source>
</reference>
<reference evidence="7" key="1">
    <citation type="journal article" date="2013" name="Int. J. Syst. Evol. Microbiol.">
        <title>Polycladomyces abyssicola gen. nov., sp. nov., a thermophilic filamentous bacterium isolated from hemipelagic sediment.</title>
        <authorList>
            <person name="Tsubouchi T."/>
            <person name="Shimane Y."/>
            <person name="Mori K."/>
            <person name="Usui K."/>
            <person name="Hiraki T."/>
            <person name="Tame A."/>
            <person name="Uematsu K."/>
            <person name="Maruyama T."/>
            <person name="Hatada Y."/>
        </authorList>
    </citation>
    <scope>NUCLEOTIDE SEQUENCE</scope>
    <source>
        <strain evidence="7">JIR-001</strain>
    </source>
</reference>
<dbReference type="GO" id="GO:0016020">
    <property type="term" value="C:membrane"/>
    <property type="evidence" value="ECO:0007669"/>
    <property type="project" value="UniProtKB-SubCell"/>
</dbReference>
<dbReference type="KEGG" id="pabs:JIR001_27570"/>
<evidence type="ECO:0000313" key="7">
    <source>
        <dbReference type="EMBL" id="BCU82974.1"/>
    </source>
</evidence>
<dbReference type="AlphaFoldDB" id="A0A8D5UIS3"/>
<sequence>MDKQPSDIVIPDTGIYSKKLGQTDTRIRAWIVRFAQFWVKGVISLKIESTQQLAIRIIHLLFLSILVSPWLPPLVTLGIGLLTPFFYKCKWPVRGWPEGIFLSFAFLSLISWAFNPSWFLWIPIGIIPIILFGLYYLLTIWIKHLSEWSWQQLQRLYLQFWLGGIYVAIVVIMQRWDLLPREKSFWTYMLGFYPLWQTDMERSVGTAANSNLAAAMLICLALMSIYASSVVRGAWKKVGCFAMFALYSVAIWCTGSRGAWVGLLIGLLVQVWMTGNRRRTVLLFCALLILGGVIYTNQTLIPREETLFATVEVRIFVWQHAFQIFREHWLLGVLPLHFGQLFAKLTGKYMFHAHNVFLGIATEYGVIGLGLFLALIVVTTYRARRWRKTANRKEEKRLAGLLISILFALLGHGMYDYPIISPQIGLIFILSLIMIHAQYERRCLKKPEWSQELYMDNATEKKMDKWEAALITARSIWKALLGGRV</sequence>
<evidence type="ECO:0000256" key="5">
    <source>
        <dbReference type="SAM" id="Phobius"/>
    </source>
</evidence>
<keyword evidence="3 5" id="KW-1133">Transmembrane helix</keyword>
<dbReference type="EMBL" id="AP024601">
    <property type="protein sequence ID" value="BCU82974.1"/>
    <property type="molecule type" value="Genomic_DNA"/>
</dbReference>
<feature type="transmembrane region" description="Helical" evidence="5">
    <location>
        <begin position="421"/>
        <end position="439"/>
    </location>
</feature>
<keyword evidence="4 5" id="KW-0472">Membrane</keyword>
<keyword evidence="8" id="KW-1185">Reference proteome</keyword>
<dbReference type="PANTHER" id="PTHR37422:SF13">
    <property type="entry name" value="LIPOPOLYSACCHARIDE BIOSYNTHESIS PROTEIN PA4999-RELATED"/>
    <property type="match status" value="1"/>
</dbReference>
<name>A0A8D5UIS3_9BACL</name>
<dbReference type="RefSeq" id="WP_212773254.1">
    <property type="nucleotide sequence ID" value="NZ_AP024601.1"/>
</dbReference>
<organism evidence="7 8">
    <name type="scientific">Polycladomyces abyssicola</name>
    <dbReference type="NCBI Taxonomy" id="1125966"/>
    <lineage>
        <taxon>Bacteria</taxon>
        <taxon>Bacillati</taxon>
        <taxon>Bacillota</taxon>
        <taxon>Bacilli</taxon>
        <taxon>Bacillales</taxon>
        <taxon>Thermoactinomycetaceae</taxon>
        <taxon>Polycladomyces</taxon>
    </lineage>
</organism>
<feature type="transmembrane region" description="Helical" evidence="5">
    <location>
        <begin position="281"/>
        <end position="301"/>
    </location>
</feature>
<feature type="transmembrane region" description="Helical" evidence="5">
    <location>
        <begin position="398"/>
        <end position="415"/>
    </location>
</feature>
<dbReference type="InterPro" id="IPR051533">
    <property type="entry name" value="WaaL-like"/>
</dbReference>
<dbReference type="PANTHER" id="PTHR37422">
    <property type="entry name" value="TEICHURONIC ACID BIOSYNTHESIS PROTEIN TUAE"/>
    <property type="match status" value="1"/>
</dbReference>
<dbReference type="Pfam" id="PF04932">
    <property type="entry name" value="Wzy_C"/>
    <property type="match status" value="1"/>
</dbReference>
<gene>
    <name evidence="7" type="ORF">JIR001_27570</name>
</gene>
<feature type="transmembrane region" description="Helical" evidence="5">
    <location>
        <begin position="95"/>
        <end position="114"/>
    </location>
</feature>
<evidence type="ECO:0000256" key="3">
    <source>
        <dbReference type="ARBA" id="ARBA00022989"/>
    </source>
</evidence>
<accession>A0A8D5UIS3</accession>
<feature type="transmembrane region" description="Helical" evidence="5">
    <location>
        <begin position="208"/>
        <end position="227"/>
    </location>
</feature>
<evidence type="ECO:0000313" key="8">
    <source>
        <dbReference type="Proteomes" id="UP000677436"/>
    </source>
</evidence>
<feature type="domain" description="O-antigen ligase-related" evidence="6">
    <location>
        <begin position="243"/>
        <end position="373"/>
    </location>
</feature>
<evidence type="ECO:0000259" key="6">
    <source>
        <dbReference type="Pfam" id="PF04932"/>
    </source>
</evidence>